<feature type="coiled-coil region" evidence="1">
    <location>
        <begin position="15"/>
        <end position="64"/>
    </location>
</feature>
<dbReference type="Proteomes" id="UP000000752">
    <property type="component" value="Chromosome"/>
</dbReference>
<gene>
    <name evidence="2" type="ORF">PHS017</name>
</gene>
<protein>
    <submittedName>
        <fullName evidence="2">Uncharacterized protein</fullName>
    </submittedName>
</protein>
<accession>O73970</accession>
<evidence type="ECO:0000313" key="2">
    <source>
        <dbReference type="EMBL" id="BAA29495.1"/>
    </source>
</evidence>
<keyword evidence="3" id="KW-1185">Reference proteome</keyword>
<dbReference type="KEGG" id="pho:PHS017"/>
<dbReference type="EMBL" id="BA000001">
    <property type="protein sequence ID" value="BAA29495.1"/>
    <property type="molecule type" value="Genomic_DNA"/>
</dbReference>
<evidence type="ECO:0000256" key="1">
    <source>
        <dbReference type="SAM" id="Coils"/>
    </source>
</evidence>
<sequence length="83" mass="9766">MKCDSGEKMSEVINVRNLIREIEDIEKRLENIKIELLKLKAQQLEAEEIDDEEADQLIREAEEAYKSGEWLTIEEFRKDVGLD</sequence>
<organism evidence="2 3">
    <name type="scientific">Pyrococcus horikoshii (strain ATCC 700860 / DSM 12428 / JCM 9974 / NBRC 100139 / OT-3)</name>
    <dbReference type="NCBI Taxonomy" id="70601"/>
    <lineage>
        <taxon>Archaea</taxon>
        <taxon>Methanobacteriati</taxon>
        <taxon>Methanobacteriota</taxon>
        <taxon>Thermococci</taxon>
        <taxon>Thermococcales</taxon>
        <taxon>Thermococcaceae</taxon>
        <taxon>Pyrococcus</taxon>
    </lineage>
</organism>
<reference evidence="2 3" key="1">
    <citation type="journal article" date="1998" name="DNA Res.">
        <title>Complete sequence and gene organization of the genome of a hyper-thermophilic archaebacterium, Pyrococcus horikoshii OT3.</title>
        <authorList>
            <person name="Kawarabayasi Y."/>
            <person name="Sawada M."/>
            <person name="Horikawa H."/>
            <person name="Haikawa Y."/>
            <person name="Hino Y."/>
            <person name="Yamamoto S."/>
            <person name="Sekine M."/>
            <person name="Baba S."/>
            <person name="Kosugi H."/>
            <person name="Hosoyama A."/>
            <person name="Nagai Y."/>
            <person name="Sakai M."/>
            <person name="Ogura K."/>
            <person name="Otuka R."/>
            <person name="Nakazawa H."/>
            <person name="Takamiya M."/>
            <person name="Ohfuku Y."/>
            <person name="Funahashi T."/>
            <person name="Tanaka T."/>
            <person name="Kudoh Y."/>
            <person name="Yamazaki J."/>
            <person name="Kushida N."/>
            <person name="Oguchi A."/>
            <person name="Aoki K."/>
            <person name="Nakamura Y."/>
            <person name="Robb T.F."/>
            <person name="Horikoshi K."/>
            <person name="Masuchi Y."/>
            <person name="Shizuya H."/>
            <person name="Kikuchi H."/>
        </authorList>
    </citation>
    <scope>NUCLEOTIDE SEQUENCE [LARGE SCALE GENOMIC DNA]</scope>
    <source>
        <strain evidence="3">ATCC 700860 / DSM 12428 / JCM 9974 / NBRC 100139 / OT-3</strain>
    </source>
</reference>
<dbReference type="EnsemblBacteria" id="BAA29495">
    <property type="protein sequence ID" value="BAA29495"/>
    <property type="gene ID" value="BAA29495"/>
</dbReference>
<proteinExistence type="predicted"/>
<dbReference type="AlphaFoldDB" id="O73970"/>
<dbReference type="PIR" id="B71151">
    <property type="entry name" value="B71151"/>
</dbReference>
<keyword evidence="1" id="KW-0175">Coiled coil</keyword>
<dbReference type="eggNOG" id="arCOG09828">
    <property type="taxonomic scope" value="Archaea"/>
</dbReference>
<name>O73970_PYRHO</name>
<evidence type="ECO:0000313" key="3">
    <source>
        <dbReference type="Proteomes" id="UP000000752"/>
    </source>
</evidence>